<evidence type="ECO:0000313" key="3">
    <source>
        <dbReference type="Proteomes" id="UP000056090"/>
    </source>
</evidence>
<organism evidence="2 3">
    <name type="scientific">Alteromonas australica</name>
    <dbReference type="NCBI Taxonomy" id="589873"/>
    <lineage>
        <taxon>Bacteria</taxon>
        <taxon>Pseudomonadati</taxon>
        <taxon>Pseudomonadota</taxon>
        <taxon>Gammaproteobacteria</taxon>
        <taxon>Alteromonadales</taxon>
        <taxon>Alteromonadaceae</taxon>
        <taxon>Alteromonas/Salinimonas group</taxon>
        <taxon>Alteromonas</taxon>
    </lineage>
</organism>
<dbReference type="RefSeq" id="WP_044057771.1">
    <property type="nucleotide sequence ID" value="NZ_CBCSKJ010000002.1"/>
</dbReference>
<dbReference type="InterPro" id="IPR029058">
    <property type="entry name" value="AB_hydrolase_fold"/>
</dbReference>
<evidence type="ECO:0000313" key="2">
    <source>
        <dbReference type="EMBL" id="AIF99704.1"/>
    </source>
</evidence>
<dbReference type="Proteomes" id="UP000056090">
    <property type="component" value="Chromosome"/>
</dbReference>
<sequence>MNLLGSFSFCLLLLFYCSSSILAQELTLKEHVLNSKILNEEQKISVYLPEEYKKDSNHRYPVLYALDGKYYKKTVSAVIAHFYSEWLIPETIVVTIDNENRIRDYTPSPHPTADVPSGKADAFLDYMEKELIPFVDSNYQTSEFRILEGHSLGGLFSLYTVQARPELFTAHYAFSPSLHWGDNKTVEKIIEYLASRKSLEQFIYMNLGDEIVESEYEPENTMASSFLKLQTFFKENSVSGLRVKSEVFATLPHVATNMTGLVNATNELYRNWVLPFKAMEKGPEAISEHYEKLSADLYYEIKPRMGPINFAADYVTNGIHSPRKGMKLLEYNAELYPDSAWVNFNLAKGHKQREDLVLAKKYGTKALKLIAQDDEELKSSIVNFLETL</sequence>
<reference evidence="2 3" key="1">
    <citation type="submission" date="2014-06" db="EMBL/GenBank/DDBJ databases">
        <title>Genomes of Alteromonas australica, a world apart.</title>
        <authorList>
            <person name="Gonzaga A."/>
            <person name="Lopez-Perez M."/>
            <person name="Rodriguez-Valera F."/>
        </authorList>
    </citation>
    <scope>NUCLEOTIDE SEQUENCE [LARGE SCALE GENOMIC DNA]</scope>
    <source>
        <strain evidence="2 3">H 17</strain>
    </source>
</reference>
<dbReference type="AlphaFoldDB" id="A0A075NYG0"/>
<dbReference type="InterPro" id="IPR050583">
    <property type="entry name" value="Mycobacterial_A85_antigen"/>
</dbReference>
<accession>A0A075NYG0</accession>
<feature type="chain" id="PRO_5001708727" description="Esterase" evidence="1">
    <location>
        <begin position="24"/>
        <end position="388"/>
    </location>
</feature>
<evidence type="ECO:0008006" key="4">
    <source>
        <dbReference type="Google" id="ProtNLM"/>
    </source>
</evidence>
<evidence type="ECO:0000256" key="1">
    <source>
        <dbReference type="SAM" id="SignalP"/>
    </source>
</evidence>
<dbReference type="SUPFAM" id="SSF53474">
    <property type="entry name" value="alpha/beta-Hydrolases"/>
    <property type="match status" value="1"/>
</dbReference>
<keyword evidence="1" id="KW-0732">Signal</keyword>
<dbReference type="eggNOG" id="COG2819">
    <property type="taxonomic scope" value="Bacteria"/>
</dbReference>
<dbReference type="PANTHER" id="PTHR48098:SF6">
    <property type="entry name" value="FERRI-BACILLIBACTIN ESTERASE BESA"/>
    <property type="match status" value="1"/>
</dbReference>
<dbReference type="EMBL" id="CP008849">
    <property type="protein sequence ID" value="AIF99704.1"/>
    <property type="molecule type" value="Genomic_DNA"/>
</dbReference>
<feature type="signal peptide" evidence="1">
    <location>
        <begin position="1"/>
        <end position="23"/>
    </location>
</feature>
<dbReference type="Gene3D" id="3.40.50.1820">
    <property type="entry name" value="alpha/beta hydrolase"/>
    <property type="match status" value="1"/>
</dbReference>
<dbReference type="Pfam" id="PF00756">
    <property type="entry name" value="Esterase"/>
    <property type="match status" value="1"/>
</dbReference>
<dbReference type="KEGG" id="aal:EP13_14005"/>
<dbReference type="PANTHER" id="PTHR48098">
    <property type="entry name" value="ENTEROCHELIN ESTERASE-RELATED"/>
    <property type="match status" value="1"/>
</dbReference>
<keyword evidence="3" id="KW-1185">Reference proteome</keyword>
<dbReference type="InterPro" id="IPR000801">
    <property type="entry name" value="Esterase-like"/>
</dbReference>
<dbReference type="GeneID" id="78256009"/>
<proteinExistence type="predicted"/>
<protein>
    <recommendedName>
        <fullName evidence="4">Esterase</fullName>
    </recommendedName>
</protein>
<name>A0A075NYG0_9ALTE</name>
<gene>
    <name evidence="2" type="ORF">EP13_14005</name>
</gene>